<protein>
    <recommendedName>
        <fullName evidence="3">Multidrug export protein MepA</fullName>
    </recommendedName>
</protein>
<proteinExistence type="inferred from homology"/>
<evidence type="ECO:0000256" key="1">
    <source>
        <dbReference type="ARBA" id="ARBA00004651"/>
    </source>
</evidence>
<dbReference type="PANTHER" id="PTHR43823">
    <property type="entry name" value="SPORULATION PROTEIN YKVU"/>
    <property type="match status" value="1"/>
</dbReference>
<evidence type="ECO:0000256" key="10">
    <source>
        <dbReference type="SAM" id="Phobius"/>
    </source>
</evidence>
<gene>
    <name evidence="11" type="ORF">KQI42_13360</name>
</gene>
<evidence type="ECO:0000256" key="8">
    <source>
        <dbReference type="ARBA" id="ARBA00023136"/>
    </source>
</evidence>
<evidence type="ECO:0000256" key="7">
    <source>
        <dbReference type="ARBA" id="ARBA00022989"/>
    </source>
</evidence>
<dbReference type="InterPro" id="IPR048279">
    <property type="entry name" value="MdtK-like"/>
</dbReference>
<feature type="transmembrane region" description="Helical" evidence="10">
    <location>
        <begin position="93"/>
        <end position="116"/>
    </location>
</feature>
<dbReference type="CDD" id="cd13143">
    <property type="entry name" value="MATE_MepA_like"/>
    <property type="match status" value="1"/>
</dbReference>
<sequence length="450" mass="49321">MKKKIDLLEDNISTIFLKYAVPSIAGMLGTSLYVLADTMFVGRGVGSEGLAALNISIPIMNLLTATGLLTGIGGAAAMSVSIGEKKYDKVNDIFTHGMVLAFILGLVYTIFGIVFIDKICYFLGATNETITLVKDYSKTIISASLFFVLFNSLNMFIRNDNAPRLGMIAMLSGAVLNVFLDWLFIFIFHWGMWGAAFATALSPVVSLVVLMPHFKKGNTDLKLVKKKVDNLILKRIILNGLPSFIMELSVGIVIFAFNNVLMKITGAVGVSAYSIIANISLLCSTIFVGVAEAVQPVISINYGAEKMDRVYKSLKYSLVTVAVLGVVFFIIGRLFPEFLVSLFNEGNKELLNITVQGIQIYFFSFLVMGANITMAVYFQSIEYPKFSTTISLARGMVFILLGLSILPKLFGLKGVWYTVPFAEIITFIIAILCFKKSKDYIEGISESVVS</sequence>
<keyword evidence="12" id="KW-1185">Reference proteome</keyword>
<reference evidence="11 12" key="1">
    <citation type="submission" date="2021-06" db="EMBL/GenBank/DDBJ databases">
        <authorList>
            <person name="Sun Q."/>
            <person name="Li D."/>
        </authorList>
    </citation>
    <scope>NUCLEOTIDE SEQUENCE [LARGE SCALE GENOMIC DNA]</scope>
    <source>
        <strain evidence="11 12">MSJ-40</strain>
    </source>
</reference>
<comment type="similarity">
    <text evidence="2">Belongs to the multi antimicrobial extrusion (MATE) (TC 2.A.66.1) family. MepA subfamily.</text>
</comment>
<keyword evidence="9" id="KW-0046">Antibiotic resistance</keyword>
<dbReference type="PIRSF" id="PIRSF006603">
    <property type="entry name" value="DinF"/>
    <property type="match status" value="1"/>
</dbReference>
<accession>A0ABS6E7V7</accession>
<keyword evidence="4" id="KW-0813">Transport</keyword>
<feature type="transmembrane region" description="Helical" evidence="10">
    <location>
        <begin position="136"/>
        <end position="153"/>
    </location>
</feature>
<comment type="subcellular location">
    <subcellularLocation>
        <location evidence="1">Cell membrane</location>
        <topology evidence="1">Multi-pass membrane protein</topology>
    </subcellularLocation>
</comment>
<evidence type="ECO:0000256" key="9">
    <source>
        <dbReference type="ARBA" id="ARBA00023251"/>
    </source>
</evidence>
<feature type="transmembrane region" description="Helical" evidence="10">
    <location>
        <begin position="12"/>
        <end position="35"/>
    </location>
</feature>
<evidence type="ECO:0000256" key="2">
    <source>
        <dbReference type="ARBA" id="ARBA00008417"/>
    </source>
</evidence>
<evidence type="ECO:0000256" key="4">
    <source>
        <dbReference type="ARBA" id="ARBA00022448"/>
    </source>
</evidence>
<organism evidence="11 12">
    <name type="scientific">Tissierella simiarum</name>
    <dbReference type="NCBI Taxonomy" id="2841534"/>
    <lineage>
        <taxon>Bacteria</taxon>
        <taxon>Bacillati</taxon>
        <taxon>Bacillota</taxon>
        <taxon>Tissierellia</taxon>
        <taxon>Tissierellales</taxon>
        <taxon>Tissierellaceae</taxon>
        <taxon>Tissierella</taxon>
    </lineage>
</organism>
<dbReference type="InterPro" id="IPR045070">
    <property type="entry name" value="MATE_MepA-like"/>
</dbReference>
<feature type="transmembrane region" description="Helical" evidence="10">
    <location>
        <begin position="358"/>
        <end position="378"/>
    </location>
</feature>
<dbReference type="PANTHER" id="PTHR43823:SF3">
    <property type="entry name" value="MULTIDRUG EXPORT PROTEIN MEPA"/>
    <property type="match status" value="1"/>
</dbReference>
<feature type="transmembrane region" description="Helical" evidence="10">
    <location>
        <begin position="270"/>
        <end position="294"/>
    </location>
</feature>
<dbReference type="EMBL" id="JAHLPM010000011">
    <property type="protein sequence ID" value="MBU5439010.1"/>
    <property type="molecule type" value="Genomic_DNA"/>
</dbReference>
<evidence type="ECO:0000256" key="3">
    <source>
        <dbReference type="ARBA" id="ARBA00022106"/>
    </source>
</evidence>
<feature type="transmembrane region" description="Helical" evidence="10">
    <location>
        <begin position="390"/>
        <end position="409"/>
    </location>
</feature>
<feature type="transmembrane region" description="Helical" evidence="10">
    <location>
        <begin position="165"/>
        <end position="187"/>
    </location>
</feature>
<dbReference type="InterPro" id="IPR051327">
    <property type="entry name" value="MATE_MepA_subfamily"/>
</dbReference>
<dbReference type="Proteomes" id="UP000749471">
    <property type="component" value="Unassembled WGS sequence"/>
</dbReference>
<dbReference type="RefSeq" id="WP_216520610.1">
    <property type="nucleotide sequence ID" value="NZ_JAHLPM010000011.1"/>
</dbReference>
<keyword evidence="5" id="KW-1003">Cell membrane</keyword>
<feature type="transmembrane region" description="Helical" evidence="10">
    <location>
        <begin position="193"/>
        <end position="215"/>
    </location>
</feature>
<evidence type="ECO:0000313" key="12">
    <source>
        <dbReference type="Proteomes" id="UP000749471"/>
    </source>
</evidence>
<dbReference type="NCBIfam" id="TIGR00797">
    <property type="entry name" value="matE"/>
    <property type="match status" value="1"/>
</dbReference>
<evidence type="ECO:0000256" key="5">
    <source>
        <dbReference type="ARBA" id="ARBA00022475"/>
    </source>
</evidence>
<comment type="caution">
    <text evidence="11">The sequence shown here is derived from an EMBL/GenBank/DDBJ whole genome shotgun (WGS) entry which is preliminary data.</text>
</comment>
<feature type="transmembrane region" description="Helical" evidence="10">
    <location>
        <begin position="236"/>
        <end position="258"/>
    </location>
</feature>
<evidence type="ECO:0000256" key="6">
    <source>
        <dbReference type="ARBA" id="ARBA00022692"/>
    </source>
</evidence>
<evidence type="ECO:0000313" key="11">
    <source>
        <dbReference type="EMBL" id="MBU5439010.1"/>
    </source>
</evidence>
<dbReference type="InterPro" id="IPR002528">
    <property type="entry name" value="MATE_fam"/>
</dbReference>
<feature type="transmembrane region" description="Helical" evidence="10">
    <location>
        <begin position="55"/>
        <end position="81"/>
    </location>
</feature>
<dbReference type="Pfam" id="PF01554">
    <property type="entry name" value="MatE"/>
    <property type="match status" value="2"/>
</dbReference>
<feature type="transmembrane region" description="Helical" evidence="10">
    <location>
        <begin position="314"/>
        <end position="335"/>
    </location>
</feature>
<keyword evidence="7 10" id="KW-1133">Transmembrane helix</keyword>
<feature type="transmembrane region" description="Helical" evidence="10">
    <location>
        <begin position="415"/>
        <end position="434"/>
    </location>
</feature>
<keyword evidence="6 10" id="KW-0812">Transmembrane</keyword>
<keyword evidence="8 10" id="KW-0472">Membrane</keyword>
<name>A0ABS6E7V7_9FIRM</name>